<name>A0A803Q745_CANSA</name>
<sequence length="101" mass="11361">MGKNSLATYEGSISSSLRDSFTSERAMQPYLPNPSKLPCIVMHRWEGEERSERSCSASSEQSNNQFNPAFALLLAARCQRLNQKVTFMGSKGLFFELDFEA</sequence>
<proteinExistence type="predicted"/>
<dbReference type="EMBL" id="UZAU01000650">
    <property type="status" value="NOT_ANNOTATED_CDS"/>
    <property type="molecule type" value="Genomic_DNA"/>
</dbReference>
<reference evidence="1" key="1">
    <citation type="submission" date="2018-11" db="EMBL/GenBank/DDBJ databases">
        <authorList>
            <person name="Grassa J C."/>
        </authorList>
    </citation>
    <scope>NUCLEOTIDE SEQUENCE [LARGE SCALE GENOMIC DNA]</scope>
</reference>
<evidence type="ECO:0000313" key="1">
    <source>
        <dbReference type="EnsemblPlants" id="cds.evm.model.07.949"/>
    </source>
</evidence>
<keyword evidence="2" id="KW-1185">Reference proteome</keyword>
<dbReference type="EnsemblPlants" id="evm.model.07.949">
    <property type="protein sequence ID" value="cds.evm.model.07.949"/>
    <property type="gene ID" value="evm.TU.07.949"/>
</dbReference>
<protein>
    <submittedName>
        <fullName evidence="1">Uncharacterized protein</fullName>
    </submittedName>
</protein>
<dbReference type="AlphaFoldDB" id="A0A803Q745"/>
<accession>A0A803Q745</accession>
<dbReference type="Gramene" id="evm.model.07.949">
    <property type="protein sequence ID" value="cds.evm.model.07.949"/>
    <property type="gene ID" value="evm.TU.07.949"/>
</dbReference>
<dbReference type="Proteomes" id="UP000596661">
    <property type="component" value="Chromosome 7"/>
</dbReference>
<reference evidence="1" key="2">
    <citation type="submission" date="2021-03" db="UniProtKB">
        <authorList>
            <consortium name="EnsemblPlants"/>
        </authorList>
    </citation>
    <scope>IDENTIFICATION</scope>
</reference>
<organism evidence="1 2">
    <name type="scientific">Cannabis sativa</name>
    <name type="common">Hemp</name>
    <name type="synonym">Marijuana</name>
    <dbReference type="NCBI Taxonomy" id="3483"/>
    <lineage>
        <taxon>Eukaryota</taxon>
        <taxon>Viridiplantae</taxon>
        <taxon>Streptophyta</taxon>
        <taxon>Embryophyta</taxon>
        <taxon>Tracheophyta</taxon>
        <taxon>Spermatophyta</taxon>
        <taxon>Magnoliopsida</taxon>
        <taxon>eudicotyledons</taxon>
        <taxon>Gunneridae</taxon>
        <taxon>Pentapetalae</taxon>
        <taxon>rosids</taxon>
        <taxon>fabids</taxon>
        <taxon>Rosales</taxon>
        <taxon>Cannabaceae</taxon>
        <taxon>Cannabis</taxon>
    </lineage>
</organism>
<evidence type="ECO:0000313" key="2">
    <source>
        <dbReference type="Proteomes" id="UP000596661"/>
    </source>
</evidence>